<organism evidence="1 2">
    <name type="scientific">Granulosicoccus antarcticus IMCC3135</name>
    <dbReference type="NCBI Taxonomy" id="1192854"/>
    <lineage>
        <taxon>Bacteria</taxon>
        <taxon>Pseudomonadati</taxon>
        <taxon>Pseudomonadota</taxon>
        <taxon>Gammaproteobacteria</taxon>
        <taxon>Chromatiales</taxon>
        <taxon>Granulosicoccaceae</taxon>
        <taxon>Granulosicoccus</taxon>
    </lineage>
</organism>
<dbReference type="Proteomes" id="UP000250079">
    <property type="component" value="Chromosome"/>
</dbReference>
<protein>
    <submittedName>
        <fullName evidence="1">Uncharacterized protein</fullName>
    </submittedName>
</protein>
<sequence length="83" mass="8642">MQTLINREPLGKGSLALAALAAAIAIWLLMGAIPESAFSQTAGWTAEAGCQNEADVLAAADRSRNGISASCNLETLNRARAER</sequence>
<reference evidence="1 2" key="1">
    <citation type="submission" date="2016-12" db="EMBL/GenBank/DDBJ databases">
        <authorList>
            <person name="Song W.-J."/>
            <person name="Kurnit D.M."/>
        </authorList>
    </citation>
    <scope>NUCLEOTIDE SEQUENCE [LARGE SCALE GENOMIC DNA]</scope>
    <source>
        <strain evidence="1 2">IMCC3135</strain>
    </source>
</reference>
<keyword evidence="2" id="KW-1185">Reference proteome</keyword>
<name>A0A2Z2PA01_9GAMM</name>
<accession>A0A2Z2PA01</accession>
<dbReference type="RefSeq" id="WP_088921457.1">
    <property type="nucleotide sequence ID" value="NZ_CP018632.1"/>
</dbReference>
<dbReference type="EMBL" id="CP018632">
    <property type="protein sequence ID" value="ASJ76714.1"/>
    <property type="molecule type" value="Genomic_DNA"/>
</dbReference>
<dbReference type="AlphaFoldDB" id="A0A2Z2PA01"/>
<dbReference type="KEGG" id="gai:IMCC3135_33350"/>
<proteinExistence type="predicted"/>
<evidence type="ECO:0000313" key="1">
    <source>
        <dbReference type="EMBL" id="ASJ76714.1"/>
    </source>
</evidence>
<evidence type="ECO:0000313" key="2">
    <source>
        <dbReference type="Proteomes" id="UP000250079"/>
    </source>
</evidence>
<gene>
    <name evidence="1" type="ORF">IMCC3135_33350</name>
</gene>